<dbReference type="NCBIfam" id="TIGR00251">
    <property type="entry name" value="DUF167 family protein"/>
    <property type="match status" value="1"/>
</dbReference>
<dbReference type="InterPro" id="IPR003746">
    <property type="entry name" value="DUF167"/>
</dbReference>
<evidence type="ECO:0000313" key="4">
    <source>
        <dbReference type="Proteomes" id="UP000178656"/>
    </source>
</evidence>
<dbReference type="InterPro" id="IPR036591">
    <property type="entry name" value="YggU-like_sf"/>
</dbReference>
<dbReference type="AlphaFoldDB" id="A0A1F5T7V3"/>
<sequence length="72" mass="7904">MLINVKVSPKSSHNEVTKLDDSHFCVKVTAAPDKGKANDAAIELLSDYFHVAKSRIYIVSGKTSRNKTVEIS</sequence>
<evidence type="ECO:0000256" key="2">
    <source>
        <dbReference type="HAMAP-Rule" id="MF_00634"/>
    </source>
</evidence>
<name>A0A1F5T7V3_9BACT</name>
<dbReference type="SMART" id="SM01152">
    <property type="entry name" value="DUF167"/>
    <property type="match status" value="1"/>
</dbReference>
<comment type="similarity">
    <text evidence="1 2">Belongs to the UPF0235 family.</text>
</comment>
<dbReference type="EMBL" id="MFGM01000060">
    <property type="protein sequence ID" value="OGF35047.1"/>
    <property type="molecule type" value="Genomic_DNA"/>
</dbReference>
<evidence type="ECO:0000313" key="3">
    <source>
        <dbReference type="EMBL" id="OGF35047.1"/>
    </source>
</evidence>
<accession>A0A1F5T7V3</accession>
<dbReference type="PANTHER" id="PTHR13420">
    <property type="entry name" value="UPF0235 PROTEIN C15ORF40"/>
    <property type="match status" value="1"/>
</dbReference>
<dbReference type="SUPFAM" id="SSF69786">
    <property type="entry name" value="YggU-like"/>
    <property type="match status" value="1"/>
</dbReference>
<gene>
    <name evidence="3" type="ORF">A2482_01095</name>
</gene>
<reference evidence="3 4" key="1">
    <citation type="journal article" date="2016" name="Nat. Commun.">
        <title>Thousands of microbial genomes shed light on interconnected biogeochemical processes in an aquifer system.</title>
        <authorList>
            <person name="Anantharaman K."/>
            <person name="Brown C.T."/>
            <person name="Hug L.A."/>
            <person name="Sharon I."/>
            <person name="Castelle C.J."/>
            <person name="Probst A.J."/>
            <person name="Thomas B.C."/>
            <person name="Singh A."/>
            <person name="Wilkins M.J."/>
            <person name="Karaoz U."/>
            <person name="Brodie E.L."/>
            <person name="Williams K.H."/>
            <person name="Hubbard S.S."/>
            <person name="Banfield J.F."/>
        </authorList>
    </citation>
    <scope>NUCLEOTIDE SEQUENCE [LARGE SCALE GENOMIC DNA]</scope>
</reference>
<dbReference type="Pfam" id="PF02594">
    <property type="entry name" value="DUF167"/>
    <property type="match status" value="1"/>
</dbReference>
<dbReference type="HAMAP" id="MF_00634">
    <property type="entry name" value="UPF0235"/>
    <property type="match status" value="1"/>
</dbReference>
<comment type="caution">
    <text evidence="3">The sequence shown here is derived from an EMBL/GenBank/DDBJ whole genome shotgun (WGS) entry which is preliminary data.</text>
</comment>
<evidence type="ECO:0000256" key="1">
    <source>
        <dbReference type="ARBA" id="ARBA00010364"/>
    </source>
</evidence>
<dbReference type="Proteomes" id="UP000178656">
    <property type="component" value="Unassembled WGS sequence"/>
</dbReference>
<dbReference type="PANTHER" id="PTHR13420:SF7">
    <property type="entry name" value="UPF0235 PROTEIN C15ORF40"/>
    <property type="match status" value="1"/>
</dbReference>
<dbReference type="GO" id="GO:0005737">
    <property type="term" value="C:cytoplasm"/>
    <property type="evidence" value="ECO:0007669"/>
    <property type="project" value="TreeGrafter"/>
</dbReference>
<organism evidence="3 4">
    <name type="scientific">Candidatus Falkowbacteria bacterium RIFOXYC2_FULL_48_21</name>
    <dbReference type="NCBI Taxonomy" id="1798005"/>
    <lineage>
        <taxon>Bacteria</taxon>
        <taxon>Candidatus Falkowiibacteriota</taxon>
    </lineage>
</organism>
<proteinExistence type="inferred from homology"/>
<dbReference type="Gene3D" id="3.30.1200.10">
    <property type="entry name" value="YggU-like"/>
    <property type="match status" value="1"/>
</dbReference>
<protein>
    <recommendedName>
        <fullName evidence="2">UPF0235 protein A2482_01095</fullName>
    </recommendedName>
</protein>